<comment type="caution">
    <text evidence="2">The sequence shown here is derived from an EMBL/GenBank/DDBJ whole genome shotgun (WGS) entry which is preliminary data.</text>
</comment>
<keyword evidence="3" id="KW-1185">Reference proteome</keyword>
<feature type="region of interest" description="Disordered" evidence="1">
    <location>
        <begin position="78"/>
        <end position="103"/>
    </location>
</feature>
<evidence type="ECO:0000313" key="2">
    <source>
        <dbReference type="EMBL" id="GAA2354065.1"/>
    </source>
</evidence>
<protein>
    <recommendedName>
        <fullName evidence="4">Calcineurin-like phosphoesterase domain-containing protein</fullName>
    </recommendedName>
</protein>
<accession>A0ABN3GKJ3</accession>
<proteinExistence type="predicted"/>
<organism evidence="2 3">
    <name type="scientific">Dactylosporangium salmoneum</name>
    <dbReference type="NCBI Taxonomy" id="53361"/>
    <lineage>
        <taxon>Bacteria</taxon>
        <taxon>Bacillati</taxon>
        <taxon>Actinomycetota</taxon>
        <taxon>Actinomycetes</taxon>
        <taxon>Micromonosporales</taxon>
        <taxon>Micromonosporaceae</taxon>
        <taxon>Dactylosporangium</taxon>
    </lineage>
</organism>
<evidence type="ECO:0000256" key="1">
    <source>
        <dbReference type="SAM" id="MobiDB-lite"/>
    </source>
</evidence>
<dbReference type="InterPro" id="IPR029052">
    <property type="entry name" value="Metallo-depent_PP-like"/>
</dbReference>
<evidence type="ECO:0000313" key="3">
    <source>
        <dbReference type="Proteomes" id="UP001501444"/>
    </source>
</evidence>
<dbReference type="Proteomes" id="UP001501444">
    <property type="component" value="Unassembled WGS sequence"/>
</dbReference>
<gene>
    <name evidence="2" type="ORF">GCM10010170_045860</name>
</gene>
<evidence type="ECO:0008006" key="4">
    <source>
        <dbReference type="Google" id="ProtNLM"/>
    </source>
</evidence>
<dbReference type="EMBL" id="BAAARV010000033">
    <property type="protein sequence ID" value="GAA2354065.1"/>
    <property type="molecule type" value="Genomic_DNA"/>
</dbReference>
<reference evidence="2 3" key="1">
    <citation type="journal article" date="2019" name="Int. J. Syst. Evol. Microbiol.">
        <title>The Global Catalogue of Microorganisms (GCM) 10K type strain sequencing project: providing services to taxonomists for standard genome sequencing and annotation.</title>
        <authorList>
            <consortium name="The Broad Institute Genomics Platform"/>
            <consortium name="The Broad Institute Genome Sequencing Center for Infectious Disease"/>
            <person name="Wu L."/>
            <person name="Ma J."/>
        </authorList>
    </citation>
    <scope>NUCLEOTIDE SEQUENCE [LARGE SCALE GENOMIC DNA]</scope>
    <source>
        <strain evidence="2 3">JCM 3272</strain>
    </source>
</reference>
<dbReference type="SUPFAM" id="SSF56300">
    <property type="entry name" value="Metallo-dependent phosphatases"/>
    <property type="match status" value="1"/>
</dbReference>
<dbReference type="Gene3D" id="3.60.21.10">
    <property type="match status" value="1"/>
</dbReference>
<name>A0ABN3GKJ3_9ACTN</name>
<sequence length="103" mass="11473">MPIRMPPQLLAEARQLQAAYPQQVHFLLGNHEHAHLGGPRLAKFHADEAAHLERQYASGGFAPIRRWLAGWPLAAVAPARASPSPTPRRTRRSPALVTSMTWR</sequence>